<sequence>MSDQEIIELLKALRKDYTPTGPIYFGPPQ</sequence>
<gene>
    <name evidence="1" type="ORF">GGR41_000527</name>
</gene>
<reference evidence="1 2" key="1">
    <citation type="submission" date="2020-03" db="EMBL/GenBank/DDBJ databases">
        <title>Genomic Encyclopedia of Type Strains, Phase IV (KMG-IV): sequencing the most valuable type-strain genomes for metagenomic binning, comparative biology and taxonomic classification.</title>
        <authorList>
            <person name="Goeker M."/>
        </authorList>
    </citation>
    <scope>NUCLEOTIDE SEQUENCE [LARGE SCALE GENOMIC DNA]</scope>
    <source>
        <strain evidence="1 2">DSM 26613</strain>
    </source>
</reference>
<organism evidence="1 2">
    <name type="scientific">Paenalcaligenes hominis</name>
    <dbReference type="NCBI Taxonomy" id="643674"/>
    <lineage>
        <taxon>Bacteria</taxon>
        <taxon>Pseudomonadati</taxon>
        <taxon>Pseudomonadota</taxon>
        <taxon>Betaproteobacteria</taxon>
        <taxon>Burkholderiales</taxon>
        <taxon>Alcaligenaceae</taxon>
        <taxon>Paenalcaligenes</taxon>
    </lineage>
</organism>
<proteinExistence type="predicted"/>
<protein>
    <submittedName>
        <fullName evidence="1">Uncharacterized protein</fullName>
    </submittedName>
</protein>
<dbReference type="EMBL" id="JAATIZ010000001">
    <property type="protein sequence ID" value="NJB64306.1"/>
    <property type="molecule type" value="Genomic_DNA"/>
</dbReference>
<comment type="caution">
    <text evidence="1">The sequence shown here is derived from an EMBL/GenBank/DDBJ whole genome shotgun (WGS) entry which is preliminary data.</text>
</comment>
<keyword evidence="2" id="KW-1185">Reference proteome</keyword>
<evidence type="ECO:0000313" key="1">
    <source>
        <dbReference type="EMBL" id="NJB64306.1"/>
    </source>
</evidence>
<evidence type="ECO:0000313" key="2">
    <source>
        <dbReference type="Proteomes" id="UP000783934"/>
    </source>
</evidence>
<dbReference type="Proteomes" id="UP000783934">
    <property type="component" value="Unassembled WGS sequence"/>
</dbReference>
<name>A0ABX0WMP1_9BURK</name>
<accession>A0ABX0WMP1</accession>